<organism evidence="4 5">
    <name type="scientific">Gymnopus androsaceus JB14</name>
    <dbReference type="NCBI Taxonomy" id="1447944"/>
    <lineage>
        <taxon>Eukaryota</taxon>
        <taxon>Fungi</taxon>
        <taxon>Dikarya</taxon>
        <taxon>Basidiomycota</taxon>
        <taxon>Agaricomycotina</taxon>
        <taxon>Agaricomycetes</taxon>
        <taxon>Agaricomycetidae</taxon>
        <taxon>Agaricales</taxon>
        <taxon>Marasmiineae</taxon>
        <taxon>Omphalotaceae</taxon>
        <taxon>Gymnopus</taxon>
    </lineage>
</organism>
<proteinExistence type="predicted"/>
<dbReference type="GO" id="GO:0008270">
    <property type="term" value="F:zinc ion binding"/>
    <property type="evidence" value="ECO:0007669"/>
    <property type="project" value="UniProtKB-KW"/>
</dbReference>
<accession>A0A6A4G9Y2</accession>
<evidence type="ECO:0000256" key="3">
    <source>
        <dbReference type="ARBA" id="ARBA00022833"/>
    </source>
</evidence>
<gene>
    <name evidence="4" type="ORF">BT96DRAFT_1010978</name>
</gene>
<dbReference type="InterPro" id="IPR013083">
    <property type="entry name" value="Znf_RING/FYVE/PHD"/>
</dbReference>
<reference evidence="4" key="1">
    <citation type="journal article" date="2019" name="Environ. Microbiol.">
        <title>Fungal ecological strategies reflected in gene transcription - a case study of two litter decomposers.</title>
        <authorList>
            <person name="Barbi F."/>
            <person name="Kohler A."/>
            <person name="Barry K."/>
            <person name="Baskaran P."/>
            <person name="Daum C."/>
            <person name="Fauchery L."/>
            <person name="Ihrmark K."/>
            <person name="Kuo A."/>
            <person name="LaButti K."/>
            <person name="Lipzen A."/>
            <person name="Morin E."/>
            <person name="Grigoriev I.V."/>
            <person name="Henrissat B."/>
            <person name="Lindahl B."/>
            <person name="Martin F."/>
        </authorList>
    </citation>
    <scope>NUCLEOTIDE SEQUENCE</scope>
    <source>
        <strain evidence="4">JB14</strain>
    </source>
</reference>
<keyword evidence="1" id="KW-0479">Metal-binding</keyword>
<protein>
    <submittedName>
        <fullName evidence="4">Uncharacterized protein</fullName>
    </submittedName>
</protein>
<dbReference type="OrthoDB" id="6105938at2759"/>
<sequence length="141" mass="15875">MSQPHTLRDCGHFFCLACLNGVWTSKIRVQVDGRSYRSCPLCCAAIKCIPVISYTIQQNVDNLREALDLASPDSMTLLNPKWSEGDFKQTLPLPRPLPRQFPRPYPPPVIALDYAIPRLPTPFPLSPELAWCSFLTSFPDS</sequence>
<keyword evidence="5" id="KW-1185">Reference proteome</keyword>
<dbReference type="InterPro" id="IPR017907">
    <property type="entry name" value="Znf_RING_CS"/>
</dbReference>
<name>A0A6A4G9Y2_9AGAR</name>
<dbReference type="PROSITE" id="PS00518">
    <property type="entry name" value="ZF_RING_1"/>
    <property type="match status" value="1"/>
</dbReference>
<keyword evidence="2" id="KW-0863">Zinc-finger</keyword>
<dbReference type="SUPFAM" id="SSF57850">
    <property type="entry name" value="RING/U-box"/>
    <property type="match status" value="1"/>
</dbReference>
<evidence type="ECO:0000313" key="4">
    <source>
        <dbReference type="EMBL" id="KAE9382277.1"/>
    </source>
</evidence>
<dbReference type="EMBL" id="ML771878">
    <property type="protein sequence ID" value="KAE9382277.1"/>
    <property type="molecule type" value="Genomic_DNA"/>
</dbReference>
<dbReference type="Gene3D" id="3.30.40.10">
    <property type="entry name" value="Zinc/RING finger domain, C3HC4 (zinc finger)"/>
    <property type="match status" value="1"/>
</dbReference>
<dbReference type="Proteomes" id="UP000799118">
    <property type="component" value="Unassembled WGS sequence"/>
</dbReference>
<evidence type="ECO:0000256" key="1">
    <source>
        <dbReference type="ARBA" id="ARBA00022723"/>
    </source>
</evidence>
<evidence type="ECO:0000313" key="5">
    <source>
        <dbReference type="Proteomes" id="UP000799118"/>
    </source>
</evidence>
<dbReference type="AlphaFoldDB" id="A0A6A4G9Y2"/>
<evidence type="ECO:0000256" key="2">
    <source>
        <dbReference type="ARBA" id="ARBA00022771"/>
    </source>
</evidence>
<keyword evidence="3" id="KW-0862">Zinc</keyword>